<organism evidence="2 3">
    <name type="scientific">Daejeonella lutea</name>
    <dbReference type="NCBI Taxonomy" id="572036"/>
    <lineage>
        <taxon>Bacteria</taxon>
        <taxon>Pseudomonadati</taxon>
        <taxon>Bacteroidota</taxon>
        <taxon>Sphingobacteriia</taxon>
        <taxon>Sphingobacteriales</taxon>
        <taxon>Sphingobacteriaceae</taxon>
        <taxon>Daejeonella</taxon>
    </lineage>
</organism>
<dbReference type="RefSeq" id="WP_170878491.1">
    <property type="nucleotide sequence ID" value="NZ_FUYR01000006.1"/>
</dbReference>
<dbReference type="AlphaFoldDB" id="A0A1T5F8L4"/>
<dbReference type="Gene3D" id="3.40.50.1820">
    <property type="entry name" value="alpha/beta hydrolase"/>
    <property type="match status" value="1"/>
</dbReference>
<keyword evidence="3" id="KW-1185">Reference proteome</keyword>
<dbReference type="Pfam" id="PF00561">
    <property type="entry name" value="Abhydrolase_1"/>
    <property type="match status" value="1"/>
</dbReference>
<gene>
    <name evidence="2" type="ORF">SAMN05661099_3525</name>
</gene>
<sequence length="269" mass="29322">MAGIQNSIAQTVGNYAMVNGLNMYYEVHGTGSPIVLIHGGGSTLHTNFGTIIPMLAKKYRVIGVELQAHGHTADRATPSSFTQDADDVAALLKHLDIPTADILGFSNGGNTAMQIAIRHPELVRKLIVASSFYKRSGMPAGFWDFMNKGTFADMPQVYKDEYLKINPNPAGLMAMYSRDAVRMQTFKDWTDEDLKSIKAPALIVIGDQDVMYPEHAVEMSRVIPNARLAILPGNHGSYMGEILSAGAAGKMPMLFIEMVSEYLAEPAKN</sequence>
<dbReference type="InterPro" id="IPR000073">
    <property type="entry name" value="AB_hydrolase_1"/>
</dbReference>
<evidence type="ECO:0000259" key="1">
    <source>
        <dbReference type="Pfam" id="PF00561"/>
    </source>
</evidence>
<dbReference type="STRING" id="572036.SAMN05661099_3525"/>
<evidence type="ECO:0000313" key="2">
    <source>
        <dbReference type="EMBL" id="SKB92515.1"/>
    </source>
</evidence>
<dbReference type="InterPro" id="IPR029058">
    <property type="entry name" value="AB_hydrolase_fold"/>
</dbReference>
<dbReference type="SUPFAM" id="SSF53474">
    <property type="entry name" value="alpha/beta-Hydrolases"/>
    <property type="match status" value="1"/>
</dbReference>
<accession>A0A1T5F8L4</accession>
<evidence type="ECO:0000313" key="3">
    <source>
        <dbReference type="Proteomes" id="UP000189981"/>
    </source>
</evidence>
<proteinExistence type="predicted"/>
<dbReference type="PANTHER" id="PTHR46331">
    <property type="entry name" value="VALACYCLOVIR HYDROLASE"/>
    <property type="match status" value="1"/>
</dbReference>
<protein>
    <submittedName>
        <fullName evidence="2">Pimeloyl-ACP methyl ester carboxylesterase</fullName>
    </submittedName>
</protein>
<reference evidence="3" key="1">
    <citation type="submission" date="2017-02" db="EMBL/GenBank/DDBJ databases">
        <authorList>
            <person name="Varghese N."/>
            <person name="Submissions S."/>
        </authorList>
    </citation>
    <scope>NUCLEOTIDE SEQUENCE [LARGE SCALE GENOMIC DNA]</scope>
    <source>
        <strain evidence="3">DSM 22385</strain>
    </source>
</reference>
<dbReference type="PANTHER" id="PTHR46331:SF2">
    <property type="entry name" value="VALACYCLOVIR HYDROLASE"/>
    <property type="match status" value="1"/>
</dbReference>
<dbReference type="PRINTS" id="PR00111">
    <property type="entry name" value="ABHYDROLASE"/>
</dbReference>
<dbReference type="EMBL" id="FUYR01000006">
    <property type="protein sequence ID" value="SKB92515.1"/>
    <property type="molecule type" value="Genomic_DNA"/>
</dbReference>
<dbReference type="GO" id="GO:0017171">
    <property type="term" value="F:serine hydrolase activity"/>
    <property type="evidence" value="ECO:0007669"/>
    <property type="project" value="TreeGrafter"/>
</dbReference>
<name>A0A1T5F8L4_9SPHI</name>
<dbReference type="Proteomes" id="UP000189981">
    <property type="component" value="Unassembled WGS sequence"/>
</dbReference>
<feature type="domain" description="AB hydrolase-1" evidence="1">
    <location>
        <begin position="33"/>
        <end position="171"/>
    </location>
</feature>